<dbReference type="CDD" id="cd02440">
    <property type="entry name" value="AdoMet_MTases"/>
    <property type="match status" value="1"/>
</dbReference>
<dbReference type="PANTHER" id="PTHR43464:SF19">
    <property type="entry name" value="UBIQUINONE BIOSYNTHESIS O-METHYLTRANSFERASE, MITOCHONDRIAL"/>
    <property type="match status" value="1"/>
</dbReference>
<organism evidence="5 6">
    <name type="scientific">Stappia sediminis</name>
    <dbReference type="NCBI Taxonomy" id="2692190"/>
    <lineage>
        <taxon>Bacteria</taxon>
        <taxon>Pseudomonadati</taxon>
        <taxon>Pseudomonadota</taxon>
        <taxon>Alphaproteobacteria</taxon>
        <taxon>Hyphomicrobiales</taxon>
        <taxon>Stappiaceae</taxon>
        <taxon>Stappia</taxon>
    </lineage>
</organism>
<dbReference type="AlphaFoldDB" id="A0A7X3S783"/>
<accession>A0A7X3S783</accession>
<evidence type="ECO:0000313" key="5">
    <source>
        <dbReference type="EMBL" id="MXN64469.1"/>
    </source>
</evidence>
<feature type="domain" description="Methyltransferase" evidence="4">
    <location>
        <begin position="78"/>
        <end position="170"/>
    </location>
</feature>
<reference evidence="5 6" key="1">
    <citation type="submission" date="2019-12" db="EMBL/GenBank/DDBJ databases">
        <authorList>
            <person name="Li M."/>
        </authorList>
    </citation>
    <scope>NUCLEOTIDE SEQUENCE [LARGE SCALE GENOMIC DNA]</scope>
    <source>
        <strain evidence="5 6">GBMRC 2046</strain>
    </source>
</reference>
<name>A0A7X3S783_9HYPH</name>
<evidence type="ECO:0000313" key="6">
    <source>
        <dbReference type="Proteomes" id="UP000433101"/>
    </source>
</evidence>
<dbReference type="InterPro" id="IPR041698">
    <property type="entry name" value="Methyltransf_25"/>
</dbReference>
<dbReference type="PANTHER" id="PTHR43464">
    <property type="entry name" value="METHYLTRANSFERASE"/>
    <property type="match status" value="1"/>
</dbReference>
<dbReference type="EMBL" id="WUMV01000002">
    <property type="protein sequence ID" value="MXN64469.1"/>
    <property type="molecule type" value="Genomic_DNA"/>
</dbReference>
<keyword evidence="6" id="KW-1185">Reference proteome</keyword>
<dbReference type="Gene3D" id="3.40.50.150">
    <property type="entry name" value="Vaccinia Virus protein VP39"/>
    <property type="match status" value="1"/>
</dbReference>
<gene>
    <name evidence="5" type="ORF">GR183_06095</name>
</gene>
<protein>
    <submittedName>
        <fullName evidence="5">Methyltransferase domain-containing protein</fullName>
    </submittedName>
</protein>
<keyword evidence="1 5" id="KW-0489">Methyltransferase</keyword>
<keyword evidence="2 5" id="KW-0808">Transferase</keyword>
<keyword evidence="3" id="KW-0949">S-adenosyl-L-methionine</keyword>
<dbReference type="InterPro" id="IPR029063">
    <property type="entry name" value="SAM-dependent_MTases_sf"/>
</dbReference>
<evidence type="ECO:0000256" key="1">
    <source>
        <dbReference type="ARBA" id="ARBA00022603"/>
    </source>
</evidence>
<sequence>MSDTGDDDFMARRDAARDRLDRLFGSKGGNADDRRTWFEEVYDTAEGDPAAVPWADLKPKETLLDWLSRNPGGGRRALDIACGLGDNAQALADAGYSTTAFDLAQGAVDWAKARFANSPVEFSQADLFSPPADWQGAFDLVHECYTVQALHGELREKSYAAISGFVKPGGTLLVISRSRGEGEEASGPPWPLMPSEFARFEKEGLRLVGENSYEVERTGRIIPHVIAEYRRD</sequence>
<evidence type="ECO:0000256" key="2">
    <source>
        <dbReference type="ARBA" id="ARBA00022679"/>
    </source>
</evidence>
<dbReference type="SUPFAM" id="SSF53335">
    <property type="entry name" value="S-adenosyl-L-methionine-dependent methyltransferases"/>
    <property type="match status" value="1"/>
</dbReference>
<comment type="caution">
    <text evidence="5">The sequence shown here is derived from an EMBL/GenBank/DDBJ whole genome shotgun (WGS) entry which is preliminary data.</text>
</comment>
<proteinExistence type="predicted"/>
<dbReference type="GO" id="GO:0032259">
    <property type="term" value="P:methylation"/>
    <property type="evidence" value="ECO:0007669"/>
    <property type="project" value="UniProtKB-KW"/>
</dbReference>
<dbReference type="GO" id="GO:0008168">
    <property type="term" value="F:methyltransferase activity"/>
    <property type="evidence" value="ECO:0007669"/>
    <property type="project" value="UniProtKB-KW"/>
</dbReference>
<evidence type="ECO:0000256" key="3">
    <source>
        <dbReference type="ARBA" id="ARBA00022691"/>
    </source>
</evidence>
<dbReference type="Proteomes" id="UP000433101">
    <property type="component" value="Unassembled WGS sequence"/>
</dbReference>
<dbReference type="RefSeq" id="WP_160774686.1">
    <property type="nucleotide sequence ID" value="NZ_WUMV01000002.1"/>
</dbReference>
<evidence type="ECO:0000259" key="4">
    <source>
        <dbReference type="Pfam" id="PF13649"/>
    </source>
</evidence>
<dbReference type="Pfam" id="PF13649">
    <property type="entry name" value="Methyltransf_25"/>
    <property type="match status" value="1"/>
</dbReference>